<accession>A0A919UCE9</accession>
<gene>
    <name evidence="1" type="ORF">Dsi01nite_084350</name>
</gene>
<keyword evidence="2" id="KW-1185">Reference proteome</keyword>
<organism evidence="1 2">
    <name type="scientific">Dactylosporangium siamense</name>
    <dbReference type="NCBI Taxonomy" id="685454"/>
    <lineage>
        <taxon>Bacteria</taxon>
        <taxon>Bacillati</taxon>
        <taxon>Actinomycetota</taxon>
        <taxon>Actinomycetes</taxon>
        <taxon>Micromonosporales</taxon>
        <taxon>Micromonosporaceae</taxon>
        <taxon>Dactylosporangium</taxon>
    </lineage>
</organism>
<evidence type="ECO:0000313" key="2">
    <source>
        <dbReference type="Proteomes" id="UP000660611"/>
    </source>
</evidence>
<evidence type="ECO:0000313" key="1">
    <source>
        <dbReference type="EMBL" id="GIG50394.1"/>
    </source>
</evidence>
<name>A0A919UCE9_9ACTN</name>
<protein>
    <recommendedName>
        <fullName evidence="3">Core-binding (CB) domain-containing protein</fullName>
    </recommendedName>
</protein>
<comment type="caution">
    <text evidence="1">The sequence shown here is derived from an EMBL/GenBank/DDBJ whole genome shotgun (WGS) entry which is preliminary data.</text>
</comment>
<dbReference type="AlphaFoldDB" id="A0A919UCE9"/>
<dbReference type="EMBL" id="BONQ01000129">
    <property type="protein sequence ID" value="GIG50394.1"/>
    <property type="molecule type" value="Genomic_DNA"/>
</dbReference>
<sequence length="141" mass="15544">MAEAAWLLPDFVSFLDERGQTTVTIQAALAWVRLREDEVVTTVSPRRITAVRGFAHYLSGIDSDTEIPPMGLVPHRQRWRPPFLYSDADITALLTASDAIQPPFRAATYRTCSVCWPPPACASARRSASTATTSTGRKACY</sequence>
<reference evidence="1" key="1">
    <citation type="submission" date="2021-01" db="EMBL/GenBank/DDBJ databases">
        <title>Whole genome shotgun sequence of Dactylosporangium siamense NBRC 106093.</title>
        <authorList>
            <person name="Komaki H."/>
            <person name="Tamura T."/>
        </authorList>
    </citation>
    <scope>NUCLEOTIDE SEQUENCE</scope>
    <source>
        <strain evidence="1">NBRC 106093</strain>
    </source>
</reference>
<evidence type="ECO:0008006" key="3">
    <source>
        <dbReference type="Google" id="ProtNLM"/>
    </source>
</evidence>
<dbReference type="Proteomes" id="UP000660611">
    <property type="component" value="Unassembled WGS sequence"/>
</dbReference>
<proteinExistence type="predicted"/>